<feature type="compositionally biased region" description="Low complexity" evidence="1">
    <location>
        <begin position="284"/>
        <end position="293"/>
    </location>
</feature>
<reference evidence="2" key="2">
    <citation type="journal article" date="2023" name="BMC Genomics">
        <title>Pest status, molecular evolution, and epigenetic factors derived from the genome assembly of Frankliniella fusca, a thysanopteran phytovirus vector.</title>
        <authorList>
            <person name="Catto M.A."/>
            <person name="Labadie P.E."/>
            <person name="Jacobson A.L."/>
            <person name="Kennedy G.G."/>
            <person name="Srinivasan R."/>
            <person name="Hunt B.G."/>
        </authorList>
    </citation>
    <scope>NUCLEOTIDE SEQUENCE</scope>
    <source>
        <strain evidence="2">PL_HMW_Pooled</strain>
    </source>
</reference>
<evidence type="ECO:0000313" key="3">
    <source>
        <dbReference type="Proteomes" id="UP001219518"/>
    </source>
</evidence>
<accession>A0AAE1HUU7</accession>
<feature type="region of interest" description="Disordered" evidence="1">
    <location>
        <begin position="380"/>
        <end position="433"/>
    </location>
</feature>
<feature type="compositionally biased region" description="Gly residues" evidence="1">
    <location>
        <begin position="450"/>
        <end position="471"/>
    </location>
</feature>
<organism evidence="2 3">
    <name type="scientific">Frankliniella fusca</name>
    <dbReference type="NCBI Taxonomy" id="407009"/>
    <lineage>
        <taxon>Eukaryota</taxon>
        <taxon>Metazoa</taxon>
        <taxon>Ecdysozoa</taxon>
        <taxon>Arthropoda</taxon>
        <taxon>Hexapoda</taxon>
        <taxon>Insecta</taxon>
        <taxon>Pterygota</taxon>
        <taxon>Neoptera</taxon>
        <taxon>Paraneoptera</taxon>
        <taxon>Thysanoptera</taxon>
        <taxon>Terebrantia</taxon>
        <taxon>Thripoidea</taxon>
        <taxon>Thripidae</taxon>
        <taxon>Frankliniella</taxon>
    </lineage>
</organism>
<proteinExistence type="predicted"/>
<keyword evidence="3" id="KW-1185">Reference proteome</keyword>
<dbReference type="EMBL" id="JAHWGI010001279">
    <property type="protein sequence ID" value="KAK3927226.1"/>
    <property type="molecule type" value="Genomic_DNA"/>
</dbReference>
<dbReference type="Proteomes" id="UP001219518">
    <property type="component" value="Unassembled WGS sequence"/>
</dbReference>
<feature type="compositionally biased region" description="Low complexity" evidence="1">
    <location>
        <begin position="309"/>
        <end position="327"/>
    </location>
</feature>
<feature type="region of interest" description="Disordered" evidence="1">
    <location>
        <begin position="449"/>
        <end position="492"/>
    </location>
</feature>
<sequence length="492" mass="51483">SLSLSLSARSRALTHTQTHARTLARHRNAYSTIPLNKNNRFGGSERGASAAEQGAVELGPNLGFRSWGCVCHGEQTARRGFLSLPPRSDSTSSSCGRPARAQVPSQHGAYEWPAFLSAWESSTPLRPATPRYASAPSLWQGTTQQQESSGARGRWQDAALGPCRGPDSRAAGAAAARLSLRTGGYHPAPEQGTAGYRRVVPLPLALPAPQQGQQGPQGAQQGQQDGLGTLEYAPQWGWYTPIANTASEVASLPGRPLQSNAPVSAQQYTGGSQTAQPIPSSGPQYTGQQYTGGSRPGPLEQVPGGGQQYSGQPYVGQQYTGQQYTGGSRPVLPELLPAGSAASPYPVDSRPVQQQRYPGLQYPPPYSTVDQPTVTVGYRGSSWTSSTASPGQLAAAEPQQDSGRAVLHQLFVSAPPPPPPSNGSRAEAHHTSVSEWLSPLTVIQRERVAGRGGAGWGGAGWGGAGRGGMGGASASPSRSGPQLRWDAEHVDL</sequence>
<feature type="compositionally biased region" description="Low complexity" evidence="1">
    <location>
        <begin position="82"/>
        <end position="94"/>
    </location>
</feature>
<comment type="caution">
    <text evidence="2">The sequence shown here is derived from an EMBL/GenBank/DDBJ whole genome shotgun (WGS) entry which is preliminary data.</text>
</comment>
<feature type="compositionally biased region" description="Polar residues" evidence="1">
    <location>
        <begin position="257"/>
        <end position="283"/>
    </location>
</feature>
<reference evidence="2" key="1">
    <citation type="submission" date="2021-07" db="EMBL/GenBank/DDBJ databases">
        <authorList>
            <person name="Catto M.A."/>
            <person name="Jacobson A."/>
            <person name="Kennedy G."/>
            <person name="Labadie P."/>
            <person name="Hunt B.G."/>
            <person name="Srinivasan R."/>
        </authorList>
    </citation>
    <scope>NUCLEOTIDE SEQUENCE</scope>
    <source>
        <strain evidence="2">PL_HMW_Pooled</strain>
        <tissue evidence="2">Head</tissue>
    </source>
</reference>
<feature type="compositionally biased region" description="Low complexity" evidence="1">
    <location>
        <begin position="472"/>
        <end position="481"/>
    </location>
</feature>
<feature type="compositionally biased region" description="Polar residues" evidence="1">
    <location>
        <begin position="381"/>
        <end position="390"/>
    </location>
</feature>
<evidence type="ECO:0000256" key="1">
    <source>
        <dbReference type="SAM" id="MobiDB-lite"/>
    </source>
</evidence>
<feature type="region of interest" description="Disordered" evidence="1">
    <location>
        <begin position="206"/>
        <end position="225"/>
    </location>
</feature>
<protein>
    <submittedName>
        <fullName evidence="2">2-dehydropantoate 2-reductase</fullName>
    </submittedName>
</protein>
<feature type="region of interest" description="Disordered" evidence="1">
    <location>
        <begin position="253"/>
        <end position="352"/>
    </location>
</feature>
<feature type="region of interest" description="Disordered" evidence="1">
    <location>
        <begin position="80"/>
        <end position="101"/>
    </location>
</feature>
<dbReference type="AlphaFoldDB" id="A0AAE1HUU7"/>
<evidence type="ECO:0000313" key="2">
    <source>
        <dbReference type="EMBL" id="KAK3927226.1"/>
    </source>
</evidence>
<gene>
    <name evidence="2" type="ORF">KUF71_015532</name>
</gene>
<name>A0AAE1HUU7_9NEOP</name>
<feature type="non-terminal residue" evidence="2">
    <location>
        <position position="492"/>
    </location>
</feature>
<feature type="non-terminal residue" evidence="2">
    <location>
        <position position="1"/>
    </location>
</feature>